<accession>A0A4Y2ECV1</accession>
<reference evidence="2 3" key="1">
    <citation type="journal article" date="2019" name="Sci. Rep.">
        <title>Orb-weaving spider Araneus ventricosus genome elucidates the spidroin gene catalogue.</title>
        <authorList>
            <person name="Kono N."/>
            <person name="Nakamura H."/>
            <person name="Ohtoshi R."/>
            <person name="Moran D.A.P."/>
            <person name="Shinohara A."/>
            <person name="Yoshida Y."/>
            <person name="Fujiwara M."/>
            <person name="Mori M."/>
            <person name="Tomita M."/>
            <person name="Arakawa K."/>
        </authorList>
    </citation>
    <scope>NUCLEOTIDE SEQUENCE [LARGE SCALE GENOMIC DNA]</scope>
</reference>
<proteinExistence type="predicted"/>
<feature type="transmembrane region" description="Helical" evidence="1">
    <location>
        <begin position="55"/>
        <end position="80"/>
    </location>
</feature>
<keyword evidence="1" id="KW-1133">Transmembrane helix</keyword>
<dbReference type="OrthoDB" id="10499610at2759"/>
<dbReference type="AlphaFoldDB" id="A0A4Y2ECV1"/>
<comment type="caution">
    <text evidence="2">The sequence shown here is derived from an EMBL/GenBank/DDBJ whole genome shotgun (WGS) entry which is preliminary data.</text>
</comment>
<evidence type="ECO:0000313" key="3">
    <source>
        <dbReference type="Proteomes" id="UP000499080"/>
    </source>
</evidence>
<evidence type="ECO:0000313" key="2">
    <source>
        <dbReference type="EMBL" id="GBM26597.1"/>
    </source>
</evidence>
<protein>
    <submittedName>
        <fullName evidence="2">Uncharacterized protein</fullName>
    </submittedName>
</protein>
<keyword evidence="3" id="KW-1185">Reference proteome</keyword>
<sequence>MSRSLKHFSKLNVTAPEEETLYTSSAPTPFCLLFFSPHVPGLRMRGAAADNYEHVPLFACLNVLALYYLVDGNFSGLFVIRMYGSMGKGRFGVRLVYSFGLVSTY</sequence>
<keyword evidence="1" id="KW-0472">Membrane</keyword>
<dbReference type="Proteomes" id="UP000499080">
    <property type="component" value="Unassembled WGS sequence"/>
</dbReference>
<name>A0A4Y2ECV1_ARAVE</name>
<gene>
    <name evidence="2" type="ORF">AVEN_85204_1</name>
</gene>
<dbReference type="EMBL" id="BGPR01000564">
    <property type="protein sequence ID" value="GBM26597.1"/>
    <property type="molecule type" value="Genomic_DNA"/>
</dbReference>
<organism evidence="2 3">
    <name type="scientific">Araneus ventricosus</name>
    <name type="common">Orbweaver spider</name>
    <name type="synonym">Epeira ventricosa</name>
    <dbReference type="NCBI Taxonomy" id="182803"/>
    <lineage>
        <taxon>Eukaryota</taxon>
        <taxon>Metazoa</taxon>
        <taxon>Ecdysozoa</taxon>
        <taxon>Arthropoda</taxon>
        <taxon>Chelicerata</taxon>
        <taxon>Arachnida</taxon>
        <taxon>Araneae</taxon>
        <taxon>Araneomorphae</taxon>
        <taxon>Entelegynae</taxon>
        <taxon>Araneoidea</taxon>
        <taxon>Araneidae</taxon>
        <taxon>Araneus</taxon>
    </lineage>
</organism>
<keyword evidence="1" id="KW-0812">Transmembrane</keyword>
<evidence type="ECO:0000256" key="1">
    <source>
        <dbReference type="SAM" id="Phobius"/>
    </source>
</evidence>